<comment type="caution">
    <text evidence="1">The sequence shown here is derived from an EMBL/GenBank/DDBJ whole genome shotgun (WGS) entry which is preliminary data.</text>
</comment>
<protein>
    <submittedName>
        <fullName evidence="1">Uncharacterized protein</fullName>
    </submittedName>
</protein>
<accession>A0A835ZBV3</accession>
<gene>
    <name evidence="1" type="ORF">JKP88DRAFT_231696</name>
</gene>
<keyword evidence="2" id="KW-1185">Reference proteome</keyword>
<proteinExistence type="predicted"/>
<dbReference type="AlphaFoldDB" id="A0A835ZBV3"/>
<evidence type="ECO:0000313" key="2">
    <source>
        <dbReference type="Proteomes" id="UP000664859"/>
    </source>
</evidence>
<dbReference type="Proteomes" id="UP000664859">
    <property type="component" value="Unassembled WGS sequence"/>
</dbReference>
<organism evidence="1 2">
    <name type="scientific">Tribonema minus</name>
    <dbReference type="NCBI Taxonomy" id="303371"/>
    <lineage>
        <taxon>Eukaryota</taxon>
        <taxon>Sar</taxon>
        <taxon>Stramenopiles</taxon>
        <taxon>Ochrophyta</taxon>
        <taxon>PX clade</taxon>
        <taxon>Xanthophyceae</taxon>
        <taxon>Tribonematales</taxon>
        <taxon>Tribonemataceae</taxon>
        <taxon>Tribonema</taxon>
    </lineage>
</organism>
<sequence>MKQVASAASCKNINSRFCKSANTAAKTVLGVASSSFSDVRALYVGLTLALYGSAKTTSKQMSEWTRRCVPNSNLPSTAKFLAACNVAYTDALPQRPTPLPVQPAVADVAAAESEENEIEDSLEERHFSSAGPCTQQYHRLRGAALCSAVLLHCAARTGPAGILYDDELERAMRCAHCNCYSGPGMIRWLQ</sequence>
<dbReference type="EMBL" id="JAFCMP010000026">
    <property type="protein sequence ID" value="KAG5190881.1"/>
    <property type="molecule type" value="Genomic_DNA"/>
</dbReference>
<reference evidence="1" key="1">
    <citation type="submission" date="2021-02" db="EMBL/GenBank/DDBJ databases">
        <title>First Annotated Genome of the Yellow-green Alga Tribonema minus.</title>
        <authorList>
            <person name="Mahan K.M."/>
        </authorList>
    </citation>
    <scope>NUCLEOTIDE SEQUENCE</scope>
    <source>
        <strain evidence="1">UTEX B ZZ1240</strain>
    </source>
</reference>
<evidence type="ECO:0000313" key="1">
    <source>
        <dbReference type="EMBL" id="KAG5190881.1"/>
    </source>
</evidence>
<name>A0A835ZBV3_9STRA</name>